<organism evidence="1 2">
    <name type="scientific">Cercopithifilaria johnstoni</name>
    <dbReference type="NCBI Taxonomy" id="2874296"/>
    <lineage>
        <taxon>Eukaryota</taxon>
        <taxon>Metazoa</taxon>
        <taxon>Ecdysozoa</taxon>
        <taxon>Nematoda</taxon>
        <taxon>Chromadorea</taxon>
        <taxon>Rhabditida</taxon>
        <taxon>Spirurina</taxon>
        <taxon>Spiruromorpha</taxon>
        <taxon>Filarioidea</taxon>
        <taxon>Onchocercidae</taxon>
        <taxon>Cercopithifilaria</taxon>
    </lineage>
</organism>
<gene>
    <name evidence="1" type="ORF">CJOHNSTONI_LOCUS4435</name>
</gene>
<protein>
    <submittedName>
        <fullName evidence="1">Uncharacterized protein</fullName>
    </submittedName>
</protein>
<dbReference type="Proteomes" id="UP000746747">
    <property type="component" value="Unassembled WGS sequence"/>
</dbReference>
<evidence type="ECO:0000313" key="2">
    <source>
        <dbReference type="Proteomes" id="UP000746747"/>
    </source>
</evidence>
<keyword evidence="2" id="KW-1185">Reference proteome</keyword>
<dbReference type="OrthoDB" id="5861879at2759"/>
<reference evidence="1" key="1">
    <citation type="submission" date="2021-09" db="EMBL/GenBank/DDBJ databases">
        <authorList>
            <consortium name="Pathogen Informatics"/>
        </authorList>
    </citation>
    <scope>NUCLEOTIDE SEQUENCE</scope>
</reference>
<name>A0A8J2PZW1_9BILA</name>
<dbReference type="AlphaFoldDB" id="A0A8J2PZW1"/>
<comment type="caution">
    <text evidence="1">The sequence shown here is derived from an EMBL/GenBank/DDBJ whole genome shotgun (WGS) entry which is preliminary data.</text>
</comment>
<proteinExistence type="predicted"/>
<dbReference type="EMBL" id="CAKAEH010001300">
    <property type="protein sequence ID" value="CAG9534286.1"/>
    <property type="molecule type" value="Genomic_DNA"/>
</dbReference>
<sequence>MKVVGRKQFDEHLEIITGKINALRKSLSKSENACLSIISGKRSRRNSFLEVKAKIHDMFWSTVYHRGHRYDVRAADREAIQVEQKAVRSSCDNTVTTFTGTAIRRQNFGEKSSIKAKSK</sequence>
<evidence type="ECO:0000313" key="1">
    <source>
        <dbReference type="EMBL" id="CAG9534286.1"/>
    </source>
</evidence>
<accession>A0A8J2PZW1</accession>